<dbReference type="GO" id="GO:0003755">
    <property type="term" value="F:peptidyl-prolyl cis-trans isomerase activity"/>
    <property type="evidence" value="ECO:0007669"/>
    <property type="project" value="InterPro"/>
</dbReference>
<comment type="caution">
    <text evidence="2">The sequence shown here is derived from an EMBL/GenBank/DDBJ whole genome shotgun (WGS) entry which is preliminary data.</text>
</comment>
<dbReference type="Pfam" id="PF00254">
    <property type="entry name" value="FKBP_C"/>
    <property type="match status" value="1"/>
</dbReference>
<dbReference type="EMBL" id="VSSQ01032123">
    <property type="protein sequence ID" value="MPM83291.1"/>
    <property type="molecule type" value="Genomic_DNA"/>
</dbReference>
<dbReference type="InterPro" id="IPR001179">
    <property type="entry name" value="PPIase_FKBP_dom"/>
</dbReference>
<reference evidence="2" key="1">
    <citation type="submission" date="2019-08" db="EMBL/GenBank/DDBJ databases">
        <authorList>
            <person name="Kucharzyk K."/>
            <person name="Murdoch R.W."/>
            <person name="Higgins S."/>
            <person name="Loffler F."/>
        </authorList>
    </citation>
    <scope>NUCLEOTIDE SEQUENCE</scope>
</reference>
<sequence length="176" mass="19701">MRVVGGSNAVKVFVTDSLESYSNKYYNGLDSTKWNYYFKTTKEGIGAVLKEGESIQYYYVGRLLDGYVFDTNIEDTARKYNLYNANRTGGYAPADFTVVKDTEVGSASVVKGMAMTFLRMKHGETAITYFGPELGYGDTQKDFGRYQSMFFEVRVVSDGKEDVVSPTATNTKSIKK</sequence>
<evidence type="ECO:0000259" key="1">
    <source>
        <dbReference type="PROSITE" id="PS50059"/>
    </source>
</evidence>
<organism evidence="2">
    <name type="scientific">bioreactor metagenome</name>
    <dbReference type="NCBI Taxonomy" id="1076179"/>
    <lineage>
        <taxon>unclassified sequences</taxon>
        <taxon>metagenomes</taxon>
        <taxon>ecological metagenomes</taxon>
    </lineage>
</organism>
<dbReference type="SUPFAM" id="SSF54534">
    <property type="entry name" value="FKBP-like"/>
    <property type="match status" value="1"/>
</dbReference>
<feature type="domain" description="PPIase FKBP-type" evidence="1">
    <location>
        <begin position="52"/>
        <end position="159"/>
    </location>
</feature>
<evidence type="ECO:0000313" key="2">
    <source>
        <dbReference type="EMBL" id="MPM83291.1"/>
    </source>
</evidence>
<dbReference type="PROSITE" id="PS50059">
    <property type="entry name" value="FKBP_PPIASE"/>
    <property type="match status" value="1"/>
</dbReference>
<name>A0A645D299_9ZZZZ</name>
<protein>
    <recommendedName>
        <fullName evidence="1">PPIase FKBP-type domain-containing protein</fullName>
    </recommendedName>
</protein>
<proteinExistence type="predicted"/>
<dbReference type="Gene3D" id="3.10.50.40">
    <property type="match status" value="1"/>
</dbReference>
<dbReference type="AlphaFoldDB" id="A0A645D299"/>
<dbReference type="InterPro" id="IPR046357">
    <property type="entry name" value="PPIase_dom_sf"/>
</dbReference>
<gene>
    <name evidence="2" type="ORF">SDC9_130354</name>
</gene>
<accession>A0A645D299</accession>